<evidence type="ECO:0008006" key="3">
    <source>
        <dbReference type="Google" id="ProtNLM"/>
    </source>
</evidence>
<accession>W7DCP1</accession>
<dbReference type="PATRIC" id="fig|1265822.4.peg.3823"/>
<evidence type="ECO:0000313" key="2">
    <source>
        <dbReference type="Proteomes" id="UP000019241"/>
    </source>
</evidence>
<organism evidence="1 2">
    <name type="scientific">Listeria fleischmannii FSL S10-1203</name>
    <dbReference type="NCBI Taxonomy" id="1265822"/>
    <lineage>
        <taxon>Bacteria</taxon>
        <taxon>Bacillati</taxon>
        <taxon>Bacillota</taxon>
        <taxon>Bacilli</taxon>
        <taxon>Bacillales</taxon>
        <taxon>Listeriaceae</taxon>
        <taxon>Listeria</taxon>
    </lineage>
</organism>
<dbReference type="RefSeq" id="WP_052006907.1">
    <property type="nucleotide sequence ID" value="NZ_AODM01000073.1"/>
</dbReference>
<proteinExistence type="predicted"/>
<comment type="caution">
    <text evidence="1">The sequence shown here is derived from an EMBL/GenBank/DDBJ whole genome shotgun (WGS) entry which is preliminary data.</text>
</comment>
<gene>
    <name evidence="1" type="ORF">MCOL2_18749</name>
</gene>
<sequence length="236" mass="27769">MVNEDKLNFLNKYIFIKDTQVELIKSNEIIDESVPQLWNQILSMNNPSDRVSRIIQTWKDTIGEELRNTILYLEKFLEDVEVMKIGSRYYMLYSIKSSANKVLYYVGGNPLEESFNNQEGLKRDWRNLPSKLREFYENLHDGFYYFPSRSMGIDSIENITYLDDYEWSIIEDEGLTPEIDLSRSYGFFSNGMGMYVVLDLTTPSINKAVLWSAKKAPRYNLDFWAVVDEWTVIGFE</sequence>
<protein>
    <recommendedName>
        <fullName evidence="3">SMI1/KNR4 family protein</fullName>
    </recommendedName>
</protein>
<evidence type="ECO:0000313" key="1">
    <source>
        <dbReference type="EMBL" id="EUJ47062.1"/>
    </source>
</evidence>
<name>W7DCP1_9LIST</name>
<dbReference type="Proteomes" id="UP000019241">
    <property type="component" value="Unassembled WGS sequence"/>
</dbReference>
<dbReference type="EMBL" id="AODM01000073">
    <property type="protein sequence ID" value="EUJ47062.1"/>
    <property type="molecule type" value="Genomic_DNA"/>
</dbReference>
<dbReference type="AlphaFoldDB" id="W7DCP1"/>
<reference evidence="1 2" key="1">
    <citation type="submission" date="2012-12" db="EMBL/GenBank/DDBJ databases">
        <title>Novel taxa of Listeriaceae from agricultural environments in the United States.</title>
        <authorList>
            <person name="den Bakker H.C."/>
            <person name="Allred A."/>
            <person name="Warchocki S."/>
            <person name="Wright E.M."/>
            <person name="Burrell A."/>
            <person name="Nightingale K.K."/>
            <person name="Kephart D."/>
            <person name="Wiedmann M."/>
        </authorList>
    </citation>
    <scope>NUCLEOTIDE SEQUENCE [LARGE SCALE GENOMIC DNA]</scope>
    <source>
        <strain evidence="1 2">FSL S10-1203</strain>
    </source>
</reference>